<evidence type="ECO:0000256" key="7">
    <source>
        <dbReference type="ARBA" id="ARBA00022989"/>
    </source>
</evidence>
<dbReference type="Pfam" id="PF07963">
    <property type="entry name" value="N_methyl"/>
    <property type="match status" value="1"/>
</dbReference>
<comment type="caution">
    <text evidence="12">The sequence shown here is derived from an EMBL/GenBank/DDBJ whole genome shotgun (WGS) entry which is preliminary data.</text>
</comment>
<comment type="similarity">
    <text evidence="9">Belongs to the GSP H family.</text>
</comment>
<dbReference type="SUPFAM" id="SSF54523">
    <property type="entry name" value="Pili subunits"/>
    <property type="match status" value="1"/>
</dbReference>
<evidence type="ECO:0000256" key="3">
    <source>
        <dbReference type="ARBA" id="ARBA00022475"/>
    </source>
</evidence>
<keyword evidence="4" id="KW-0488">Methylation</keyword>
<dbReference type="Pfam" id="PF12019">
    <property type="entry name" value="GspH"/>
    <property type="match status" value="1"/>
</dbReference>
<dbReference type="GO" id="GO:0015627">
    <property type="term" value="C:type II protein secretion system complex"/>
    <property type="evidence" value="ECO:0007669"/>
    <property type="project" value="InterPro"/>
</dbReference>
<evidence type="ECO:0000256" key="2">
    <source>
        <dbReference type="ARBA" id="ARBA00021549"/>
    </source>
</evidence>
<dbReference type="Proteomes" id="UP000253250">
    <property type="component" value="Unassembled WGS sequence"/>
</dbReference>
<evidence type="ECO:0000256" key="5">
    <source>
        <dbReference type="ARBA" id="ARBA00022519"/>
    </source>
</evidence>
<accession>A0A1C2FZA7</accession>
<sequence length="152" mass="16551">MAALAGHRGFTLFEVLVILALIGIMLGVVAPRLSRDVGVSARHEGLRLVALLQAARTQAIVTGRPYRVDFTTHGYDFQRLNDHGRFTAVKGALFRARRLPAGAVIQGLGKRRVVVFTPSGLGRMFHCEIVTRHGRFLVSGNDDGHVKGLARS</sequence>
<gene>
    <name evidence="12" type="primary">gspH</name>
    <name evidence="12" type="ORF">C4900_11400</name>
</gene>
<dbReference type="STRING" id="163359.A9R16_15515"/>
<feature type="domain" description="General secretion pathway GspH" evidence="11">
    <location>
        <begin position="47"/>
        <end position="125"/>
    </location>
</feature>
<dbReference type="GO" id="GO:0015628">
    <property type="term" value="P:protein secretion by the type II secretion system"/>
    <property type="evidence" value="ECO:0007669"/>
    <property type="project" value="InterPro"/>
</dbReference>
<evidence type="ECO:0000256" key="10">
    <source>
        <dbReference type="ARBA" id="ARBA00030775"/>
    </source>
</evidence>
<dbReference type="InterPro" id="IPR045584">
    <property type="entry name" value="Pilin-like"/>
</dbReference>
<evidence type="ECO:0000313" key="13">
    <source>
        <dbReference type="Proteomes" id="UP000253250"/>
    </source>
</evidence>
<keyword evidence="8" id="KW-0472">Membrane</keyword>
<dbReference type="RefSeq" id="WP_065971533.1">
    <property type="nucleotide sequence ID" value="NZ_CP080624.1"/>
</dbReference>
<proteinExistence type="inferred from homology"/>
<organism evidence="12 13">
    <name type="scientific">Acidiferrobacter thiooxydans</name>
    <dbReference type="NCBI Taxonomy" id="163359"/>
    <lineage>
        <taxon>Bacteria</taxon>
        <taxon>Pseudomonadati</taxon>
        <taxon>Pseudomonadota</taxon>
        <taxon>Gammaproteobacteria</taxon>
        <taxon>Acidiferrobacterales</taxon>
        <taxon>Acidiferrobacteraceae</taxon>
        <taxon>Acidiferrobacter</taxon>
    </lineage>
</organism>
<protein>
    <recommendedName>
        <fullName evidence="2">Type II secretion system protein H</fullName>
    </recommendedName>
    <alternativeName>
        <fullName evidence="10">General secretion pathway protein H</fullName>
    </alternativeName>
</protein>
<keyword evidence="3" id="KW-1003">Cell membrane</keyword>
<dbReference type="AlphaFoldDB" id="A0A1C2FZA7"/>
<keyword evidence="6" id="KW-0812">Transmembrane</keyword>
<evidence type="ECO:0000259" key="11">
    <source>
        <dbReference type="Pfam" id="PF12019"/>
    </source>
</evidence>
<dbReference type="OrthoDB" id="8481584at2"/>
<dbReference type="Gene3D" id="3.55.40.10">
    <property type="entry name" value="minor pseudopilin epsh domain"/>
    <property type="match status" value="1"/>
</dbReference>
<evidence type="ECO:0000256" key="6">
    <source>
        <dbReference type="ARBA" id="ARBA00022692"/>
    </source>
</evidence>
<keyword evidence="7" id="KW-1133">Transmembrane helix</keyword>
<evidence type="ECO:0000313" key="12">
    <source>
        <dbReference type="EMBL" id="RCN56422.1"/>
    </source>
</evidence>
<dbReference type="InterPro" id="IPR012902">
    <property type="entry name" value="N_methyl_site"/>
</dbReference>
<evidence type="ECO:0000256" key="8">
    <source>
        <dbReference type="ARBA" id="ARBA00023136"/>
    </source>
</evidence>
<reference evidence="12 13" key="1">
    <citation type="submission" date="2018-02" db="EMBL/GenBank/DDBJ databases">
        <title>Insights into the biology of acidophilic members of the Acidiferrobacteraceae family derived from comparative genomic analyses.</title>
        <authorList>
            <person name="Issotta F."/>
            <person name="Thyssen C."/>
            <person name="Mena C."/>
            <person name="Moya A."/>
            <person name="Bellenberg S."/>
            <person name="Sproer C."/>
            <person name="Covarrubias P.C."/>
            <person name="Sand W."/>
            <person name="Quatrini R."/>
            <person name="Vera M."/>
        </authorList>
    </citation>
    <scope>NUCLEOTIDE SEQUENCE [LARGE SCALE GENOMIC DNA]</scope>
    <source>
        <strain evidence="13">m-1</strain>
    </source>
</reference>
<evidence type="ECO:0000256" key="1">
    <source>
        <dbReference type="ARBA" id="ARBA00004377"/>
    </source>
</evidence>
<dbReference type="InterPro" id="IPR022346">
    <property type="entry name" value="T2SS_GspH"/>
</dbReference>
<comment type="subcellular location">
    <subcellularLocation>
        <location evidence="1">Cell inner membrane</location>
        <topology evidence="1">Single-pass membrane protein</topology>
    </subcellularLocation>
</comment>
<evidence type="ECO:0000256" key="4">
    <source>
        <dbReference type="ARBA" id="ARBA00022481"/>
    </source>
</evidence>
<dbReference type="NCBIfam" id="TIGR02532">
    <property type="entry name" value="IV_pilin_GFxxxE"/>
    <property type="match status" value="1"/>
</dbReference>
<evidence type="ECO:0000256" key="9">
    <source>
        <dbReference type="ARBA" id="ARBA00025772"/>
    </source>
</evidence>
<dbReference type="GO" id="GO:0005886">
    <property type="term" value="C:plasma membrane"/>
    <property type="evidence" value="ECO:0007669"/>
    <property type="project" value="UniProtKB-SubCell"/>
</dbReference>
<keyword evidence="5" id="KW-0997">Cell inner membrane</keyword>
<keyword evidence="13" id="KW-1185">Reference proteome</keyword>
<dbReference type="EMBL" id="PSYR01000002">
    <property type="protein sequence ID" value="RCN56422.1"/>
    <property type="molecule type" value="Genomic_DNA"/>
</dbReference>
<name>A0A1C2FZA7_9GAMM</name>